<evidence type="ECO:0000313" key="4">
    <source>
        <dbReference type="Proteomes" id="UP000198815"/>
    </source>
</evidence>
<keyword evidence="4" id="KW-1185">Reference proteome</keyword>
<dbReference type="GO" id="GO:0008360">
    <property type="term" value="P:regulation of cell shape"/>
    <property type="evidence" value="ECO:0007669"/>
    <property type="project" value="UniProtKB-UniRule"/>
</dbReference>
<dbReference type="RefSeq" id="WP_091966591.1">
    <property type="nucleotide sequence ID" value="NZ_FOGZ01000001.1"/>
</dbReference>
<dbReference type="OrthoDB" id="9783842at2"/>
<dbReference type="GO" id="GO:0005737">
    <property type="term" value="C:cytoplasm"/>
    <property type="evidence" value="ECO:0007669"/>
    <property type="project" value="UniProtKB-SubCell"/>
</dbReference>
<dbReference type="AlphaFoldDB" id="A0A1H9PLZ1"/>
<protein>
    <recommendedName>
        <fullName evidence="2">Putative gluconeogenesis factor</fullName>
    </recommendedName>
</protein>
<comment type="subcellular location">
    <subcellularLocation>
        <location evidence="2">Cytoplasm</location>
    </subcellularLocation>
</comment>
<dbReference type="HAMAP" id="MF_00973">
    <property type="entry name" value="Gluconeogen_factor"/>
    <property type="match status" value="1"/>
</dbReference>
<dbReference type="InterPro" id="IPR038136">
    <property type="entry name" value="CofD-like_dom_sf"/>
</dbReference>
<dbReference type="NCBIfam" id="TIGR01826">
    <property type="entry name" value="CofD_related"/>
    <property type="match status" value="1"/>
</dbReference>
<dbReference type="InterPro" id="IPR010119">
    <property type="entry name" value="Gluconeogen_factor"/>
</dbReference>
<dbReference type="SUPFAM" id="SSF142338">
    <property type="entry name" value="CofD-like"/>
    <property type="match status" value="1"/>
</dbReference>
<proteinExistence type="inferred from homology"/>
<dbReference type="GO" id="GO:0043743">
    <property type="term" value="F:LPPG:FO 2-phospho-L-lactate transferase activity"/>
    <property type="evidence" value="ECO:0007669"/>
    <property type="project" value="InterPro"/>
</dbReference>
<dbReference type="CDD" id="cd07187">
    <property type="entry name" value="YvcK_like"/>
    <property type="match status" value="1"/>
</dbReference>
<keyword evidence="1 2" id="KW-0963">Cytoplasm</keyword>
<accession>A0A1H9PLZ1</accession>
<dbReference type="PANTHER" id="PTHR30135:SF3">
    <property type="entry name" value="GLUCONEOGENESIS FACTOR-RELATED"/>
    <property type="match status" value="1"/>
</dbReference>
<gene>
    <name evidence="3" type="ORF">SAMN05443377_101115</name>
</gene>
<evidence type="ECO:0000256" key="1">
    <source>
        <dbReference type="ARBA" id="ARBA00022490"/>
    </source>
</evidence>
<sequence>MSALAELPVVVALGGGHGLAASLTALRRLTDHLTAVVTVADDGGSSGRLRQELGGLPPGDLRMALAALCADTRRGRQWASVLQGRLHSRGPLDGHAVGNLLIEGIWQETGDPVAGLELVAQLVRATGRVLPMSTIPLCIEADVVGTDSQAPDEVQVVEGQHAVATTSGLVQAVRLVPAAPPACQEAVKAVERADHIVLGPGSWFTSVLPHLLVPDLARAIVESSARRILTLNVASGHETAGFSPSRHLEVLAEHAPDLRLDTVIADELFAAGDRQLEGCCAALGAELVVADVAMHDHTARHDPLRLASVYRDIMMA</sequence>
<dbReference type="Gene3D" id="3.40.50.10680">
    <property type="entry name" value="CofD-like domains"/>
    <property type="match status" value="1"/>
</dbReference>
<dbReference type="Pfam" id="PF01933">
    <property type="entry name" value="CofD"/>
    <property type="match status" value="1"/>
</dbReference>
<dbReference type="InterPro" id="IPR002882">
    <property type="entry name" value="CofD"/>
</dbReference>
<dbReference type="Proteomes" id="UP000198815">
    <property type="component" value="Unassembled WGS sequence"/>
</dbReference>
<evidence type="ECO:0000256" key="2">
    <source>
        <dbReference type="HAMAP-Rule" id="MF_00973"/>
    </source>
</evidence>
<dbReference type="STRING" id="64702.SAMN05443377_101115"/>
<dbReference type="EMBL" id="FOGZ01000001">
    <property type="protein sequence ID" value="SER48809.1"/>
    <property type="molecule type" value="Genomic_DNA"/>
</dbReference>
<dbReference type="PANTHER" id="PTHR30135">
    <property type="entry name" value="UNCHARACTERIZED PROTEIN YVCK-RELATED"/>
    <property type="match status" value="1"/>
</dbReference>
<comment type="similarity">
    <text evidence="2">Belongs to the gluconeogenesis factor family.</text>
</comment>
<comment type="function">
    <text evidence="2">Required for morphogenesis under gluconeogenic growth conditions.</text>
</comment>
<organism evidence="3 4">
    <name type="scientific">Propionibacterium cyclohexanicum</name>
    <dbReference type="NCBI Taxonomy" id="64702"/>
    <lineage>
        <taxon>Bacteria</taxon>
        <taxon>Bacillati</taxon>
        <taxon>Actinomycetota</taxon>
        <taxon>Actinomycetes</taxon>
        <taxon>Propionibacteriales</taxon>
        <taxon>Propionibacteriaceae</taxon>
        <taxon>Propionibacterium</taxon>
    </lineage>
</organism>
<evidence type="ECO:0000313" key="3">
    <source>
        <dbReference type="EMBL" id="SER48809.1"/>
    </source>
</evidence>
<reference evidence="3 4" key="1">
    <citation type="submission" date="2016-10" db="EMBL/GenBank/DDBJ databases">
        <authorList>
            <person name="de Groot N.N."/>
        </authorList>
    </citation>
    <scope>NUCLEOTIDE SEQUENCE [LARGE SCALE GENOMIC DNA]</scope>
    <source>
        <strain evidence="3 4">DSM 16859</strain>
    </source>
</reference>
<name>A0A1H9PLZ1_9ACTN</name>